<dbReference type="GO" id="GO:0005525">
    <property type="term" value="F:GTP binding"/>
    <property type="evidence" value="ECO:0007669"/>
    <property type="project" value="UniProtKB-KW"/>
</dbReference>
<proteinExistence type="inferred from homology"/>
<accession>A0A2S4VAH1</accession>
<evidence type="ECO:0000256" key="4">
    <source>
        <dbReference type="PIRSR" id="PIRSR606689-1"/>
    </source>
</evidence>
<dbReference type="InterPro" id="IPR027417">
    <property type="entry name" value="P-loop_NTPase"/>
</dbReference>
<evidence type="ECO:0000256" key="1">
    <source>
        <dbReference type="ARBA" id="ARBA00010290"/>
    </source>
</evidence>
<keyword evidence="5" id="KW-0460">Magnesium</keyword>
<dbReference type="Gene3D" id="3.40.50.300">
    <property type="entry name" value="P-loop containing nucleotide triphosphate hydrolases"/>
    <property type="match status" value="2"/>
</dbReference>
<comment type="caution">
    <text evidence="6">The sequence shown here is derived from an EMBL/GenBank/DDBJ whole genome shotgun (WGS) entry which is preliminary data.</text>
</comment>
<dbReference type="PANTHER" id="PTHR11711">
    <property type="entry name" value="ADP RIBOSYLATION FACTOR-RELATED"/>
    <property type="match status" value="1"/>
</dbReference>
<dbReference type="InterPro" id="IPR024156">
    <property type="entry name" value="Small_GTPase_ARF"/>
</dbReference>
<evidence type="ECO:0000256" key="5">
    <source>
        <dbReference type="PIRSR" id="PIRSR606689-2"/>
    </source>
</evidence>
<comment type="similarity">
    <text evidence="1">Belongs to the small GTPase superfamily. Arf family.</text>
</comment>
<dbReference type="Pfam" id="PF00025">
    <property type="entry name" value="Arf"/>
    <property type="match status" value="2"/>
</dbReference>
<feature type="binding site" evidence="4">
    <location>
        <begin position="194"/>
        <end position="197"/>
    </location>
    <ligand>
        <name>GTP</name>
        <dbReference type="ChEBI" id="CHEBI:37565"/>
    </ligand>
</feature>
<dbReference type="FunFam" id="3.40.50.300:FF:001166">
    <property type="entry name" value="ADP-ribosylation factor D"/>
    <property type="match status" value="1"/>
</dbReference>
<keyword evidence="2 4" id="KW-0547">Nucleotide-binding</keyword>
<dbReference type="EMBL" id="PKSL01000085">
    <property type="protein sequence ID" value="POW06533.1"/>
    <property type="molecule type" value="Genomic_DNA"/>
</dbReference>
<dbReference type="VEuPathDB" id="FungiDB:PSHT_09089"/>
<dbReference type="VEuPathDB" id="FungiDB:PSTT_08896"/>
<protein>
    <submittedName>
        <fullName evidence="6">Uncharacterized protein</fullName>
    </submittedName>
</protein>
<dbReference type="SUPFAM" id="SSF52540">
    <property type="entry name" value="P-loop containing nucleoside triphosphate hydrolases"/>
    <property type="match status" value="1"/>
</dbReference>
<evidence type="ECO:0000313" key="7">
    <source>
        <dbReference type="Proteomes" id="UP000239156"/>
    </source>
</evidence>
<dbReference type="AlphaFoldDB" id="A0A2S4VAH1"/>
<evidence type="ECO:0000256" key="2">
    <source>
        <dbReference type="ARBA" id="ARBA00022741"/>
    </source>
</evidence>
<evidence type="ECO:0000256" key="3">
    <source>
        <dbReference type="ARBA" id="ARBA00023134"/>
    </source>
</evidence>
<evidence type="ECO:0000313" key="6">
    <source>
        <dbReference type="EMBL" id="POW06533.1"/>
    </source>
</evidence>
<organism evidence="6 7">
    <name type="scientific">Puccinia striiformis</name>
    <dbReference type="NCBI Taxonomy" id="27350"/>
    <lineage>
        <taxon>Eukaryota</taxon>
        <taxon>Fungi</taxon>
        <taxon>Dikarya</taxon>
        <taxon>Basidiomycota</taxon>
        <taxon>Pucciniomycotina</taxon>
        <taxon>Pucciniomycetes</taxon>
        <taxon>Pucciniales</taxon>
        <taxon>Pucciniaceae</taxon>
        <taxon>Puccinia</taxon>
    </lineage>
</organism>
<reference evidence="6" key="1">
    <citation type="submission" date="2017-12" db="EMBL/GenBank/DDBJ databases">
        <title>Gene loss provides genomic basis for host adaptation in cereal stripe rust fungi.</title>
        <authorList>
            <person name="Xia C."/>
        </authorList>
    </citation>
    <scope>NUCLEOTIDE SEQUENCE [LARGE SCALE GENOMIC DNA]</scope>
    <source>
        <strain evidence="6">93-210</strain>
    </source>
</reference>
<name>A0A2S4VAH1_9BASI</name>
<feature type="binding site" evidence="4">
    <location>
        <position position="132"/>
    </location>
    <ligand>
        <name>GTP</name>
        <dbReference type="ChEBI" id="CHEBI:37565"/>
    </ligand>
</feature>
<dbReference type="PROSITE" id="PS51417">
    <property type="entry name" value="ARF"/>
    <property type="match status" value="1"/>
</dbReference>
<gene>
    <name evidence="6" type="ORF">PSTT_08896</name>
</gene>
<feature type="binding site" evidence="5">
    <location>
        <position position="83"/>
    </location>
    <ligand>
        <name>Mg(2+)</name>
        <dbReference type="ChEBI" id="CHEBI:18420"/>
    </ligand>
</feature>
<dbReference type="GO" id="GO:0046872">
    <property type="term" value="F:metal ion binding"/>
    <property type="evidence" value="ECO:0007669"/>
    <property type="project" value="UniProtKB-KW"/>
</dbReference>
<keyword evidence="3 4" id="KW-0342">GTP-binding</keyword>
<keyword evidence="7" id="KW-1185">Reference proteome</keyword>
<feature type="binding site" evidence="5">
    <location>
        <position position="66"/>
    </location>
    <ligand>
        <name>Mg(2+)</name>
        <dbReference type="ChEBI" id="CHEBI:18420"/>
    </ligand>
</feature>
<dbReference type="Proteomes" id="UP000239156">
    <property type="component" value="Unassembled WGS sequence"/>
</dbReference>
<dbReference type="SMART" id="SM00177">
    <property type="entry name" value="ARF"/>
    <property type="match status" value="1"/>
</dbReference>
<sequence>MPELAWSLTPTILYGCDNGTGNEFSLSSPTDLNKHKIHQAGTTWVFSGLVLRQGGDEIGLDNAGKSTILYKITMGEVVSTAPTVGANQVRIYIYIYQSNFNLPCVSKEGDPDYIRELFEYKNLKIRMWDLGGQTSLRTSWSSYYGQAKALIMVVDSTDRSRLNLAKEELHRVATDPELSAQAGCDGACLLIFANKQDVKGCMSPAQVSEGLALTELRDRQWQIVACSALTGKGLMEGMDWIALTKI</sequence>
<keyword evidence="5" id="KW-0479">Metal-binding</keyword>
<dbReference type="GO" id="GO:0003924">
    <property type="term" value="F:GTPase activity"/>
    <property type="evidence" value="ECO:0007669"/>
    <property type="project" value="InterPro"/>
</dbReference>
<feature type="binding site" evidence="4">
    <location>
        <begin position="59"/>
        <end position="66"/>
    </location>
    <ligand>
        <name>GTP</name>
        <dbReference type="ChEBI" id="CHEBI:37565"/>
    </ligand>
</feature>
<dbReference type="InterPro" id="IPR006689">
    <property type="entry name" value="Small_GTPase_ARF/SAR"/>
</dbReference>